<evidence type="ECO:0000256" key="7">
    <source>
        <dbReference type="ARBA" id="ARBA00022989"/>
    </source>
</evidence>
<reference evidence="10 11" key="1">
    <citation type="submission" date="2018-11" db="EMBL/GenBank/DDBJ databases">
        <authorList>
            <person name="Li F."/>
        </authorList>
    </citation>
    <scope>NUCLEOTIDE SEQUENCE [LARGE SCALE GENOMIC DNA]</scope>
    <source>
        <strain evidence="10 11">Gsoil 818</strain>
    </source>
</reference>
<keyword evidence="8 9" id="KW-0472">Membrane</keyword>
<evidence type="ECO:0000256" key="8">
    <source>
        <dbReference type="ARBA" id="ARBA00023136"/>
    </source>
</evidence>
<organism evidence="10 11">
    <name type="scientific">Nocardioides pocheonensis</name>
    <dbReference type="NCBI Taxonomy" id="661485"/>
    <lineage>
        <taxon>Bacteria</taxon>
        <taxon>Bacillati</taxon>
        <taxon>Actinomycetota</taxon>
        <taxon>Actinomycetes</taxon>
        <taxon>Propionibacteriales</taxon>
        <taxon>Nocardioidaceae</taxon>
        <taxon>Nocardioides</taxon>
    </lineage>
</organism>
<proteinExistence type="inferred from homology"/>
<evidence type="ECO:0000256" key="9">
    <source>
        <dbReference type="HAMAP-Rule" id="MF_00024"/>
    </source>
</evidence>
<dbReference type="GO" id="GO:0015420">
    <property type="term" value="F:ABC-type vitamin B12 transporter activity"/>
    <property type="evidence" value="ECO:0007669"/>
    <property type="project" value="UniProtKB-UniRule"/>
</dbReference>
<evidence type="ECO:0000256" key="6">
    <source>
        <dbReference type="ARBA" id="ARBA00022692"/>
    </source>
</evidence>
<evidence type="ECO:0000313" key="10">
    <source>
        <dbReference type="EMBL" id="RNM13936.1"/>
    </source>
</evidence>
<dbReference type="GO" id="GO:0009236">
    <property type="term" value="P:cobalamin biosynthetic process"/>
    <property type="evidence" value="ECO:0007669"/>
    <property type="project" value="UniProtKB-UniRule"/>
</dbReference>
<dbReference type="PANTHER" id="PTHR34308:SF1">
    <property type="entry name" value="COBALAMIN BIOSYNTHESIS PROTEIN CBIB"/>
    <property type="match status" value="1"/>
</dbReference>
<dbReference type="UniPathway" id="UPA00148"/>
<dbReference type="Proteomes" id="UP000279994">
    <property type="component" value="Unassembled WGS sequence"/>
</dbReference>
<dbReference type="HAMAP" id="MF_00024">
    <property type="entry name" value="CobD_CbiB"/>
    <property type="match status" value="1"/>
</dbReference>
<comment type="pathway">
    <text evidence="2 9">Cofactor biosynthesis; adenosylcobalamin biosynthesis.</text>
</comment>
<dbReference type="InterPro" id="IPR004485">
    <property type="entry name" value="Cobalamin_biosynth_CobD/CbiB"/>
</dbReference>
<evidence type="ECO:0000313" key="11">
    <source>
        <dbReference type="Proteomes" id="UP000279994"/>
    </source>
</evidence>
<keyword evidence="7 9" id="KW-1133">Transmembrane helix</keyword>
<evidence type="ECO:0000256" key="3">
    <source>
        <dbReference type="ARBA" id="ARBA00006263"/>
    </source>
</evidence>
<keyword evidence="4 9" id="KW-1003">Cell membrane</keyword>
<dbReference type="GO" id="GO:0005886">
    <property type="term" value="C:plasma membrane"/>
    <property type="evidence" value="ECO:0007669"/>
    <property type="project" value="UniProtKB-SubCell"/>
</dbReference>
<accession>A0A3N0GNY7</accession>
<keyword evidence="6 9" id="KW-0812">Transmembrane</keyword>
<comment type="similarity">
    <text evidence="3 9">Belongs to the CobD/CbiB family.</text>
</comment>
<evidence type="ECO:0000256" key="2">
    <source>
        <dbReference type="ARBA" id="ARBA00004953"/>
    </source>
</evidence>
<keyword evidence="11" id="KW-1185">Reference proteome</keyword>
<evidence type="ECO:0000256" key="4">
    <source>
        <dbReference type="ARBA" id="ARBA00022475"/>
    </source>
</evidence>
<sequence length="321" mass="33361">MLSRALGLGLGCAADRLLADPARFHPVAGFGRLAGTLEHRTYADDRSAGALHVTVLVGTTALAGAAIERATRKRPVPHALATAIATWAVLGGTSLDREAAAVDRLLADDRLPDARVRLTHLVGRDTRRLDEGEVARAVIESVAENTSDAVVAPLVLGAVGGIPALLGYRAVNTLDAMVGHRDERYERFGWAAARLDDLVNLPGSRVAALLAAALAPVVGGDPHEALLAWRRDAAGHPSPNAGPVEAAFAGALAVRLGGENTYSGRVEDRHVLGCGRPAARHDISRARTLARAVEAGATAIAVLIALRPRRRGAPGPSPGRP</sequence>
<protein>
    <recommendedName>
        <fullName evidence="9">Cobalamin biosynthesis protein CobD</fullName>
    </recommendedName>
</protein>
<dbReference type="GO" id="GO:0048472">
    <property type="term" value="F:threonine-phosphate decarboxylase activity"/>
    <property type="evidence" value="ECO:0007669"/>
    <property type="project" value="InterPro"/>
</dbReference>
<dbReference type="PANTHER" id="PTHR34308">
    <property type="entry name" value="COBALAMIN BIOSYNTHESIS PROTEIN CBIB"/>
    <property type="match status" value="1"/>
</dbReference>
<dbReference type="NCBIfam" id="NF002276">
    <property type="entry name" value="PRK01209.1-4"/>
    <property type="match status" value="1"/>
</dbReference>
<evidence type="ECO:0000256" key="5">
    <source>
        <dbReference type="ARBA" id="ARBA00022573"/>
    </source>
</evidence>
<comment type="function">
    <text evidence="9">Converts cobyric acid to cobinamide by the addition of aminopropanol on the F carboxylic group.</text>
</comment>
<keyword evidence="5 9" id="KW-0169">Cobalamin biosynthesis</keyword>
<dbReference type="AlphaFoldDB" id="A0A3N0GNY7"/>
<dbReference type="OrthoDB" id="9811967at2"/>
<comment type="caution">
    <text evidence="10">The sequence shown here is derived from an EMBL/GenBank/DDBJ whole genome shotgun (WGS) entry which is preliminary data.</text>
</comment>
<gene>
    <name evidence="9" type="primary">cobD</name>
    <name evidence="10" type="ORF">EFL26_13370</name>
</gene>
<dbReference type="EMBL" id="RJSF01000040">
    <property type="protein sequence ID" value="RNM13936.1"/>
    <property type="molecule type" value="Genomic_DNA"/>
</dbReference>
<name>A0A3N0GNY7_9ACTN</name>
<dbReference type="RefSeq" id="WP_123223344.1">
    <property type="nucleotide sequence ID" value="NZ_RJSF01000040.1"/>
</dbReference>
<dbReference type="Pfam" id="PF03186">
    <property type="entry name" value="CobD_Cbib"/>
    <property type="match status" value="1"/>
</dbReference>
<evidence type="ECO:0000256" key="1">
    <source>
        <dbReference type="ARBA" id="ARBA00004651"/>
    </source>
</evidence>
<comment type="subcellular location">
    <subcellularLocation>
        <location evidence="1 9">Cell membrane</location>
        <topology evidence="1 9">Multi-pass membrane protein</topology>
    </subcellularLocation>
</comment>